<keyword evidence="12" id="KW-1185">Reference proteome</keyword>
<evidence type="ECO:0000313" key="12">
    <source>
        <dbReference type="Proteomes" id="UP001239909"/>
    </source>
</evidence>
<feature type="compositionally biased region" description="Low complexity" evidence="7">
    <location>
        <begin position="1"/>
        <end position="15"/>
    </location>
</feature>
<dbReference type="PROSITE" id="PS50893">
    <property type="entry name" value="ABC_TRANSPORTER_2"/>
    <property type="match status" value="1"/>
</dbReference>
<evidence type="ECO:0000256" key="5">
    <source>
        <dbReference type="ARBA" id="ARBA00022989"/>
    </source>
</evidence>
<feature type="transmembrane region" description="Helical" evidence="8">
    <location>
        <begin position="184"/>
        <end position="207"/>
    </location>
</feature>
<comment type="subcellular location">
    <subcellularLocation>
        <location evidence="1">Cell membrane</location>
        <topology evidence="1">Multi-pass membrane protein</topology>
    </subcellularLocation>
</comment>
<reference evidence="11 12" key="1">
    <citation type="submission" date="2023-04" db="EMBL/GenBank/DDBJ databases">
        <title>Marinoamorphus aggregata gen. nov., sp. Nov., isolate from tissue of brittle star Ophioplocus japonicus.</title>
        <authorList>
            <person name="Kawano K."/>
            <person name="Sawayama S."/>
            <person name="Nakagawa S."/>
        </authorList>
    </citation>
    <scope>NUCLEOTIDE SEQUENCE [LARGE SCALE GENOMIC DNA]</scope>
    <source>
        <strain evidence="11 12">NKW23</strain>
    </source>
</reference>
<feature type="region of interest" description="Disordered" evidence="7">
    <location>
        <begin position="1"/>
        <end position="34"/>
    </location>
</feature>
<feature type="transmembrane region" description="Helical" evidence="8">
    <location>
        <begin position="66"/>
        <end position="91"/>
    </location>
</feature>
<keyword evidence="2 8" id="KW-0812">Transmembrane</keyword>
<evidence type="ECO:0000256" key="8">
    <source>
        <dbReference type="SAM" id="Phobius"/>
    </source>
</evidence>
<dbReference type="InterPro" id="IPR011527">
    <property type="entry name" value="ABC1_TM_dom"/>
</dbReference>
<accession>A0ABQ6LPJ0</accession>
<evidence type="ECO:0000256" key="6">
    <source>
        <dbReference type="ARBA" id="ARBA00023136"/>
    </source>
</evidence>
<feature type="transmembrane region" description="Helical" evidence="8">
    <location>
        <begin position="111"/>
        <end position="134"/>
    </location>
</feature>
<dbReference type="Gene3D" id="1.20.1560.10">
    <property type="entry name" value="ABC transporter type 1, transmembrane domain"/>
    <property type="match status" value="1"/>
</dbReference>
<dbReference type="GO" id="GO:0005524">
    <property type="term" value="F:ATP binding"/>
    <property type="evidence" value="ECO:0007669"/>
    <property type="project" value="UniProtKB-KW"/>
</dbReference>
<sequence length="642" mass="68134">MTETTEPAGRPGAAAKPRRHAPPPPVGPEEERGFERAFDPYAEADGPPPERLWPFMSWLLRGAGPAVWALLAATVVLGFAEAAVAWMIGWVVDRAAAAESPAAMFAADWPWLAAIAGFFLVLRPALMAVTAGYASRSLMPGLFHLGVWRLHGHTLGQAMSFFEDDFAGRIAQKETQSAMAMADALVETIHAISFGIAAVIGSAVVLAAADPRLALVLGLWFAAYLWLVSHYLPRVRAAARARAEARAGLSGQLVDSLSHMTTVKLFAHAGREKAAARQALARMRGAALAFGRIAWLFRVRLATLASALPVLLVGAALWIWSGGGAGPGILAMAGLLSTRLSQMSGWISFTAMGIFSNVGVVEDGMRTLAPPHDITDAPDAEDPPPVRGAIRFEGVRFQYGREGGGGLDRLDLAIRPGERVGLVGPSGAGKSTALKLLLRLHDVEAGRITLDGRDIRGLTQDGLRRQVATVTQEPAMFNRSALANILYGRPDAGRAAAIAAAKQAHAHEFILGLRDRKGRSGYDAHLGEDGVKLSGGQRQRIALARAILKGAPILALDEATSALDSEVEAEIQAVLGELMQGRTVIAIAHRLSTIQRMDRIVVLDDGRIAEEGSHEGLLARDGLYARLWAHQSGGFLADAPAA</sequence>
<dbReference type="Proteomes" id="UP001239909">
    <property type="component" value="Unassembled WGS sequence"/>
</dbReference>
<evidence type="ECO:0000256" key="7">
    <source>
        <dbReference type="SAM" id="MobiDB-lite"/>
    </source>
</evidence>
<dbReference type="PROSITE" id="PS00211">
    <property type="entry name" value="ABC_TRANSPORTER_1"/>
    <property type="match status" value="1"/>
</dbReference>
<dbReference type="SUPFAM" id="SSF90123">
    <property type="entry name" value="ABC transporter transmembrane region"/>
    <property type="match status" value="1"/>
</dbReference>
<protein>
    <submittedName>
        <fullName evidence="11">ABC transporter ATP-binding protein</fullName>
    </submittedName>
</protein>
<dbReference type="InterPro" id="IPR027417">
    <property type="entry name" value="P-loop_NTPase"/>
</dbReference>
<dbReference type="EMBL" id="BSYI01000032">
    <property type="protein sequence ID" value="GMG84260.1"/>
    <property type="molecule type" value="Genomic_DNA"/>
</dbReference>
<organism evidence="11 12">
    <name type="scientific">Paralimibaculum aggregatum</name>
    <dbReference type="NCBI Taxonomy" id="3036245"/>
    <lineage>
        <taxon>Bacteria</taxon>
        <taxon>Pseudomonadati</taxon>
        <taxon>Pseudomonadota</taxon>
        <taxon>Alphaproteobacteria</taxon>
        <taxon>Rhodobacterales</taxon>
        <taxon>Paracoccaceae</taxon>
        <taxon>Paralimibaculum</taxon>
    </lineage>
</organism>
<feature type="domain" description="ABC transporter" evidence="9">
    <location>
        <begin position="390"/>
        <end position="630"/>
    </location>
</feature>
<evidence type="ECO:0000256" key="4">
    <source>
        <dbReference type="ARBA" id="ARBA00022840"/>
    </source>
</evidence>
<evidence type="ECO:0000259" key="10">
    <source>
        <dbReference type="PROSITE" id="PS50929"/>
    </source>
</evidence>
<evidence type="ECO:0000256" key="2">
    <source>
        <dbReference type="ARBA" id="ARBA00022692"/>
    </source>
</evidence>
<dbReference type="InterPro" id="IPR003439">
    <property type="entry name" value="ABC_transporter-like_ATP-bd"/>
</dbReference>
<dbReference type="Pfam" id="PF00664">
    <property type="entry name" value="ABC_membrane"/>
    <property type="match status" value="1"/>
</dbReference>
<dbReference type="RefSeq" id="WP_285673257.1">
    <property type="nucleotide sequence ID" value="NZ_BSYI01000032.1"/>
</dbReference>
<evidence type="ECO:0000256" key="3">
    <source>
        <dbReference type="ARBA" id="ARBA00022741"/>
    </source>
</evidence>
<feature type="transmembrane region" description="Helical" evidence="8">
    <location>
        <begin position="301"/>
        <end position="320"/>
    </location>
</feature>
<dbReference type="InterPro" id="IPR036640">
    <property type="entry name" value="ABC1_TM_sf"/>
</dbReference>
<keyword evidence="5 8" id="KW-1133">Transmembrane helix</keyword>
<dbReference type="Gene3D" id="3.40.50.300">
    <property type="entry name" value="P-loop containing nucleotide triphosphate hydrolases"/>
    <property type="match status" value="1"/>
</dbReference>
<dbReference type="PANTHER" id="PTHR24221:SF203">
    <property type="entry name" value="ATP-BINDING_PERMEASE FUSION ABC TRANSPORTER-RELATED"/>
    <property type="match status" value="1"/>
</dbReference>
<dbReference type="InterPro" id="IPR003593">
    <property type="entry name" value="AAA+_ATPase"/>
</dbReference>
<comment type="caution">
    <text evidence="11">The sequence shown here is derived from an EMBL/GenBank/DDBJ whole genome shotgun (WGS) entry which is preliminary data.</text>
</comment>
<keyword evidence="4 11" id="KW-0067">ATP-binding</keyword>
<dbReference type="PANTHER" id="PTHR24221">
    <property type="entry name" value="ATP-BINDING CASSETTE SUB-FAMILY B"/>
    <property type="match status" value="1"/>
</dbReference>
<keyword evidence="3" id="KW-0547">Nucleotide-binding</keyword>
<evidence type="ECO:0000259" key="9">
    <source>
        <dbReference type="PROSITE" id="PS50893"/>
    </source>
</evidence>
<dbReference type="PROSITE" id="PS50929">
    <property type="entry name" value="ABC_TM1F"/>
    <property type="match status" value="1"/>
</dbReference>
<dbReference type="Pfam" id="PF00005">
    <property type="entry name" value="ABC_tran"/>
    <property type="match status" value="1"/>
</dbReference>
<proteinExistence type="predicted"/>
<evidence type="ECO:0000313" key="11">
    <source>
        <dbReference type="EMBL" id="GMG84260.1"/>
    </source>
</evidence>
<name>A0ABQ6LPJ0_9RHOB</name>
<gene>
    <name evidence="11" type="ORF">LNKW23_34750</name>
</gene>
<dbReference type="InterPro" id="IPR017871">
    <property type="entry name" value="ABC_transporter-like_CS"/>
</dbReference>
<keyword evidence="6 8" id="KW-0472">Membrane</keyword>
<dbReference type="SUPFAM" id="SSF52540">
    <property type="entry name" value="P-loop containing nucleoside triphosphate hydrolases"/>
    <property type="match status" value="1"/>
</dbReference>
<dbReference type="SMART" id="SM00382">
    <property type="entry name" value="AAA"/>
    <property type="match status" value="1"/>
</dbReference>
<feature type="transmembrane region" description="Helical" evidence="8">
    <location>
        <begin position="213"/>
        <end position="232"/>
    </location>
</feature>
<feature type="domain" description="ABC transmembrane type-1" evidence="10">
    <location>
        <begin position="68"/>
        <end position="356"/>
    </location>
</feature>
<evidence type="ECO:0000256" key="1">
    <source>
        <dbReference type="ARBA" id="ARBA00004651"/>
    </source>
</evidence>
<dbReference type="InterPro" id="IPR039421">
    <property type="entry name" value="Type_1_exporter"/>
</dbReference>